<keyword evidence="8" id="KW-0408">Iron</keyword>
<dbReference type="OMA" id="LYDDRPV"/>
<accession>A0A8C9U2H1</accession>
<dbReference type="SUPFAM" id="SSF51197">
    <property type="entry name" value="Clavaminate synthase-like"/>
    <property type="match status" value="1"/>
</dbReference>
<dbReference type="Proteomes" id="UP000694409">
    <property type="component" value="Unassembled WGS sequence"/>
</dbReference>
<evidence type="ECO:0000256" key="7">
    <source>
        <dbReference type="ARBA" id="ARBA00023002"/>
    </source>
</evidence>
<evidence type="ECO:0000256" key="1">
    <source>
        <dbReference type="ARBA" id="ARBA00001954"/>
    </source>
</evidence>
<comment type="cofactor">
    <cofactor evidence="1">
        <name>Fe(2+)</name>
        <dbReference type="ChEBI" id="CHEBI:29033"/>
    </cofactor>
</comment>
<feature type="domain" description="JmjC" evidence="16">
    <location>
        <begin position="209"/>
        <end position="353"/>
    </location>
</feature>
<evidence type="ECO:0000256" key="14">
    <source>
        <dbReference type="ARBA" id="ARBA00082992"/>
    </source>
</evidence>
<dbReference type="Gene3D" id="6.10.140.1470">
    <property type="match status" value="1"/>
</dbReference>
<dbReference type="SMART" id="SM00558">
    <property type="entry name" value="JmjC"/>
    <property type="match status" value="1"/>
</dbReference>
<dbReference type="Pfam" id="PF13621">
    <property type="entry name" value="Cupin_8"/>
    <property type="match status" value="1"/>
</dbReference>
<evidence type="ECO:0000256" key="13">
    <source>
        <dbReference type="ARBA" id="ARBA00069230"/>
    </source>
</evidence>
<name>A0A8C9U2H1_SERCA</name>
<comment type="catalytic activity">
    <reaction evidence="9">
        <text>7-[(3S)-3-amino-3-carboxypropyl]wyosine(37) in tRNA(Phe) + 2-oxoglutarate + O2 = 7-(2-hydroxy-3-amino-3-carboxypropyl)wyosine(37) in tRNA(Phe) + succinate + CO2</text>
        <dbReference type="Rhea" id="RHEA:37899"/>
        <dbReference type="Rhea" id="RHEA-COMP:10379"/>
        <dbReference type="Rhea" id="RHEA-COMP:11848"/>
        <dbReference type="ChEBI" id="CHEBI:15379"/>
        <dbReference type="ChEBI" id="CHEBI:16526"/>
        <dbReference type="ChEBI" id="CHEBI:16810"/>
        <dbReference type="ChEBI" id="CHEBI:30031"/>
        <dbReference type="ChEBI" id="CHEBI:73543"/>
        <dbReference type="ChEBI" id="CHEBI:73603"/>
        <dbReference type="EC" id="1.14.11.42"/>
    </reaction>
    <physiologicalReaction direction="left-to-right" evidence="9">
        <dbReference type="Rhea" id="RHEA:37900"/>
    </physiologicalReaction>
</comment>
<dbReference type="Ensembl" id="ENSSCAT00000003874.1">
    <property type="protein sequence ID" value="ENSSCAP00000003316.1"/>
    <property type="gene ID" value="ENSSCAG00000002800.1"/>
</dbReference>
<dbReference type="PROSITE" id="PS51184">
    <property type="entry name" value="JMJC"/>
    <property type="match status" value="1"/>
</dbReference>
<organism evidence="17 18">
    <name type="scientific">Serinus canaria</name>
    <name type="common">Island canary</name>
    <name type="synonym">Fringilla canaria</name>
    <dbReference type="NCBI Taxonomy" id="9135"/>
    <lineage>
        <taxon>Eukaryota</taxon>
        <taxon>Metazoa</taxon>
        <taxon>Chordata</taxon>
        <taxon>Craniata</taxon>
        <taxon>Vertebrata</taxon>
        <taxon>Euteleostomi</taxon>
        <taxon>Archelosauria</taxon>
        <taxon>Archosauria</taxon>
        <taxon>Dinosauria</taxon>
        <taxon>Saurischia</taxon>
        <taxon>Theropoda</taxon>
        <taxon>Coelurosauria</taxon>
        <taxon>Aves</taxon>
        <taxon>Neognathae</taxon>
        <taxon>Neoaves</taxon>
        <taxon>Telluraves</taxon>
        <taxon>Australaves</taxon>
        <taxon>Passeriformes</taxon>
        <taxon>Passeroidea</taxon>
        <taxon>Fringillidae</taxon>
        <taxon>Carduelinae</taxon>
        <taxon>Serinus</taxon>
    </lineage>
</organism>
<evidence type="ECO:0000256" key="4">
    <source>
        <dbReference type="ARBA" id="ARBA00022694"/>
    </source>
</evidence>
<evidence type="ECO:0000256" key="2">
    <source>
        <dbReference type="ARBA" id="ARBA00004797"/>
    </source>
</evidence>
<dbReference type="EC" id="1.14.11.42" evidence="12"/>
<dbReference type="GO" id="GO:0102524">
    <property type="term" value="F:tRNA(Phe) (7-(3-amino-3-carboxypropyl)wyosine37-C2)-hydroxylase activity"/>
    <property type="evidence" value="ECO:0007669"/>
    <property type="project" value="UniProtKB-EC"/>
</dbReference>
<dbReference type="GeneTree" id="ENSGT00940000158493"/>
<keyword evidence="6" id="KW-0223">Dioxygenase</keyword>
<evidence type="ECO:0000313" key="18">
    <source>
        <dbReference type="Proteomes" id="UP000694409"/>
    </source>
</evidence>
<evidence type="ECO:0000256" key="11">
    <source>
        <dbReference type="ARBA" id="ARBA00060814"/>
    </source>
</evidence>
<sequence>MESLSLETFKPHPDVFLCHRDPAVAGVGLGALQRSLPTLTIPRPAGSWPWPRGRGRNASARALLSGGSGGEDAVPAAMEQRQQREQREQRAVALERLDGVTRESFLRDIYPRRKPVVLTGLELGPCTTKWTIDYLSQAEGSKEVKIHVSAVPQMDFLSKNFVYRTLPFDAFVRRAAEVKHKEYFLTEDEKYYLRSVGEDVRKDIADIRKQFPILAEDVHIPEYFEKEQFFSSVFRISSAGLQLWTHYDVMDNFLIQVTGRKRVVLYSPRDAPYLYLSGTKSEVLDVDNPDMEKYPLFVKAKRYQCVLEAGDVLFIPALWFHNVISEEFGVALNVFWKHLPAESYDKTDTYGNKDPMAASRAIQILDRALKTLEELPEEYRDFYARRMVLRIQEKAYRNDYG</sequence>
<dbReference type="RefSeq" id="XP_009086593.2">
    <property type="nucleotide sequence ID" value="XM_009088345.4"/>
</dbReference>
<dbReference type="InterPro" id="IPR041667">
    <property type="entry name" value="Cupin_8"/>
</dbReference>
<keyword evidence="18" id="KW-1185">Reference proteome</keyword>
<dbReference type="Gene3D" id="2.60.120.650">
    <property type="entry name" value="Cupin"/>
    <property type="match status" value="1"/>
</dbReference>
<dbReference type="GO" id="GO:0042803">
    <property type="term" value="F:protein homodimerization activity"/>
    <property type="evidence" value="ECO:0007669"/>
    <property type="project" value="Ensembl"/>
</dbReference>
<keyword evidence="7" id="KW-0560">Oxidoreductase</keyword>
<keyword evidence="5" id="KW-0479">Metal-binding</keyword>
<dbReference type="GO" id="GO:0000049">
    <property type="term" value="F:tRNA binding"/>
    <property type="evidence" value="ECO:0007669"/>
    <property type="project" value="Ensembl"/>
</dbReference>
<dbReference type="CTD" id="129450"/>
<evidence type="ECO:0000256" key="8">
    <source>
        <dbReference type="ARBA" id="ARBA00023004"/>
    </source>
</evidence>
<dbReference type="PANTHER" id="PTHR12461:SF104">
    <property type="entry name" value="TRNA WYBUTOSINE-SYNTHESIZING PROTEIN 5"/>
    <property type="match status" value="1"/>
</dbReference>
<evidence type="ECO:0000256" key="9">
    <source>
        <dbReference type="ARBA" id="ARBA00052052"/>
    </source>
</evidence>
<comment type="subunit">
    <text evidence="3">Homodimer.</text>
</comment>
<comment type="pathway">
    <text evidence="2">tRNA modification; wybutosine-tRNA(Phe) biosynthesis.</text>
</comment>
<dbReference type="PANTHER" id="PTHR12461">
    <property type="entry name" value="HYPOXIA-INDUCIBLE FACTOR 1 ALPHA INHIBITOR-RELATED"/>
    <property type="match status" value="1"/>
</dbReference>
<evidence type="ECO:0000256" key="10">
    <source>
        <dbReference type="ARBA" id="ARBA00054171"/>
    </source>
</evidence>
<dbReference type="GO" id="GO:0031591">
    <property type="term" value="P:wybutosine biosynthetic process"/>
    <property type="evidence" value="ECO:0007669"/>
    <property type="project" value="Ensembl"/>
</dbReference>
<proteinExistence type="inferred from homology"/>
<reference evidence="17" key="2">
    <citation type="submission" date="2025-09" db="UniProtKB">
        <authorList>
            <consortium name="Ensembl"/>
        </authorList>
    </citation>
    <scope>IDENTIFICATION</scope>
</reference>
<gene>
    <name evidence="17" type="primary">TYW5</name>
</gene>
<comment type="function">
    <text evidence="10">tRNA hydroxylase that acts as a component of the wybutosine biosynthesis pathway. Wybutosine is a hyper modified guanosine with a tricyclic base found at the 3'-position adjacent to the anticodon of eukaryotic phenylalanine tRNA. Catalyzes the hydroxylation of 7-(a-amino-a-carboxypropyl)wyosine (yW-72) into undermodified hydroxywybutosine (OHyW*). OHyW* being further transformed into hydroxywybutosine (OHyW) by LCMT2/TYW4. OHyW is a derivative of wybutosine found in higher eukaryotes.</text>
</comment>
<protein>
    <recommendedName>
        <fullName evidence="13">tRNA wybutosine-synthesizing protein 5</fullName>
        <ecNumber evidence="12">1.14.11.42</ecNumber>
    </recommendedName>
    <alternativeName>
        <fullName evidence="14">tRNA(Phe) (7-(3-amino-3-carboxypropyl)wyosine(37)-C(2))-hydroxylase</fullName>
    </alternativeName>
</protein>
<dbReference type="InterPro" id="IPR003347">
    <property type="entry name" value="JmjC_dom"/>
</dbReference>
<reference evidence="17" key="1">
    <citation type="submission" date="2025-08" db="UniProtKB">
        <authorList>
            <consortium name="Ensembl"/>
        </authorList>
    </citation>
    <scope>IDENTIFICATION</scope>
</reference>
<feature type="region of interest" description="Disordered" evidence="15">
    <location>
        <begin position="64"/>
        <end position="86"/>
    </location>
</feature>
<evidence type="ECO:0000256" key="5">
    <source>
        <dbReference type="ARBA" id="ARBA00022723"/>
    </source>
</evidence>
<comment type="similarity">
    <text evidence="11">Belongs to the TYW5 family.</text>
</comment>
<dbReference type="GeneID" id="103814732"/>
<dbReference type="KEGG" id="scan:103814732"/>
<evidence type="ECO:0000313" key="17">
    <source>
        <dbReference type="Ensembl" id="ENSSCAP00000003316.1"/>
    </source>
</evidence>
<evidence type="ECO:0000256" key="12">
    <source>
        <dbReference type="ARBA" id="ARBA00066716"/>
    </source>
</evidence>
<evidence type="ECO:0000256" key="3">
    <source>
        <dbReference type="ARBA" id="ARBA00011738"/>
    </source>
</evidence>
<evidence type="ECO:0000256" key="6">
    <source>
        <dbReference type="ARBA" id="ARBA00022964"/>
    </source>
</evidence>
<dbReference type="AlphaFoldDB" id="A0A8C9U2H1"/>
<dbReference type="GO" id="GO:0005506">
    <property type="term" value="F:iron ion binding"/>
    <property type="evidence" value="ECO:0007669"/>
    <property type="project" value="Ensembl"/>
</dbReference>
<keyword evidence="4" id="KW-0819">tRNA processing</keyword>
<dbReference type="OrthoDB" id="263283at2759"/>
<dbReference type="FunFam" id="2.60.120.650:FF:000022">
    <property type="entry name" value="tRNA wybutosine-synthesizing protein 5"/>
    <property type="match status" value="1"/>
</dbReference>
<evidence type="ECO:0000259" key="16">
    <source>
        <dbReference type="PROSITE" id="PS51184"/>
    </source>
</evidence>
<evidence type="ECO:0000256" key="15">
    <source>
        <dbReference type="SAM" id="MobiDB-lite"/>
    </source>
</evidence>